<organism evidence="5 6">
    <name type="scientific">Paenibacillus vandeheii</name>
    <dbReference type="NCBI Taxonomy" id="3035917"/>
    <lineage>
        <taxon>Bacteria</taxon>
        <taxon>Bacillati</taxon>
        <taxon>Bacillota</taxon>
        <taxon>Bacilli</taxon>
        <taxon>Bacillales</taxon>
        <taxon>Paenibacillaceae</taxon>
        <taxon>Paenibacillus</taxon>
    </lineage>
</organism>
<proteinExistence type="predicted"/>
<reference evidence="5" key="1">
    <citation type="submission" date="2023-03" db="EMBL/GenBank/DDBJ databases">
        <title>MT1 and MT2 Draft Genomes of Novel Species.</title>
        <authorList>
            <person name="Venkateswaran K."/>
        </authorList>
    </citation>
    <scope>NUCLEOTIDE SEQUENCE</scope>
    <source>
        <strain evidence="5">F6_3S_P_1C</strain>
    </source>
</reference>
<dbReference type="InterPro" id="IPR014710">
    <property type="entry name" value="RmlC-like_jellyroll"/>
</dbReference>
<evidence type="ECO:0000259" key="4">
    <source>
        <dbReference type="PROSITE" id="PS01124"/>
    </source>
</evidence>
<dbReference type="Proteomes" id="UP001174205">
    <property type="component" value="Unassembled WGS sequence"/>
</dbReference>
<dbReference type="Gene3D" id="1.10.10.60">
    <property type="entry name" value="Homeodomain-like"/>
    <property type="match status" value="2"/>
</dbReference>
<gene>
    <name evidence="5" type="ORF">P5G61_06360</name>
</gene>
<dbReference type="PRINTS" id="PR00032">
    <property type="entry name" value="HTHARAC"/>
</dbReference>
<dbReference type="PANTHER" id="PTHR43280">
    <property type="entry name" value="ARAC-FAMILY TRANSCRIPTIONAL REGULATOR"/>
    <property type="match status" value="1"/>
</dbReference>
<dbReference type="EMBL" id="JAROCD010000003">
    <property type="protein sequence ID" value="MDN4600841.1"/>
    <property type="molecule type" value="Genomic_DNA"/>
</dbReference>
<protein>
    <submittedName>
        <fullName evidence="5">Helix-turn-helix domain-containing protein</fullName>
    </submittedName>
</protein>
<dbReference type="SUPFAM" id="SSF51215">
    <property type="entry name" value="Regulatory protein AraC"/>
    <property type="match status" value="1"/>
</dbReference>
<dbReference type="InterPro" id="IPR020449">
    <property type="entry name" value="Tscrpt_reg_AraC-type_HTH"/>
</dbReference>
<comment type="caution">
    <text evidence="5">The sequence shown here is derived from an EMBL/GenBank/DDBJ whole genome shotgun (WGS) entry which is preliminary data.</text>
</comment>
<evidence type="ECO:0000256" key="3">
    <source>
        <dbReference type="ARBA" id="ARBA00023163"/>
    </source>
</evidence>
<dbReference type="PROSITE" id="PS01124">
    <property type="entry name" value="HTH_ARAC_FAMILY_2"/>
    <property type="match status" value="1"/>
</dbReference>
<evidence type="ECO:0000313" key="5">
    <source>
        <dbReference type="EMBL" id="MDN4600841.1"/>
    </source>
</evidence>
<dbReference type="SMART" id="SM00342">
    <property type="entry name" value="HTH_ARAC"/>
    <property type="match status" value="1"/>
</dbReference>
<dbReference type="InterPro" id="IPR037923">
    <property type="entry name" value="HTH-like"/>
</dbReference>
<keyword evidence="1" id="KW-0805">Transcription regulation</keyword>
<evidence type="ECO:0000256" key="2">
    <source>
        <dbReference type="ARBA" id="ARBA00023125"/>
    </source>
</evidence>
<dbReference type="InterPro" id="IPR009057">
    <property type="entry name" value="Homeodomain-like_sf"/>
</dbReference>
<evidence type="ECO:0000256" key="1">
    <source>
        <dbReference type="ARBA" id="ARBA00023015"/>
    </source>
</evidence>
<feature type="domain" description="HTH araC/xylS-type" evidence="4">
    <location>
        <begin position="172"/>
        <end position="270"/>
    </location>
</feature>
<dbReference type="PANTHER" id="PTHR43280:SF2">
    <property type="entry name" value="HTH-TYPE TRANSCRIPTIONAL REGULATOR EXSA"/>
    <property type="match status" value="1"/>
</dbReference>
<dbReference type="InterPro" id="IPR018060">
    <property type="entry name" value="HTH_AraC"/>
</dbReference>
<dbReference type="SUPFAM" id="SSF46689">
    <property type="entry name" value="Homeodomain-like"/>
    <property type="match status" value="2"/>
</dbReference>
<sequence length="277" mass="31758">MTDVDHLALIFAENSLKIDGINRLVLQPNSILREFRTLNYGFLFVIRGEASMSVNGTIYELQPGSVFHAAPGMQLDSQVNGHSEYEYYLLFYSFVQLEKVDGVPECNSHFKLDSGANPRVVELLVMLQEQLHSERGIGKLRVKELFISIMVLVFTGCIQRKSITSPSEKVIEQAISYIHGHYMNLLTLDELAELHGMSSKRFSYFFHKYTGFRPIDYVIHYRMERAGELLKSGNYLIRDVAISVGYTNPLYFSRVFKKKFGISPSEYAHSDKAFIRQ</sequence>
<accession>A0ABT8J895</accession>
<name>A0ABT8J895_9BACL</name>
<dbReference type="Pfam" id="PF12833">
    <property type="entry name" value="HTH_18"/>
    <property type="match status" value="1"/>
</dbReference>
<dbReference type="Gene3D" id="2.60.120.10">
    <property type="entry name" value="Jelly Rolls"/>
    <property type="match status" value="1"/>
</dbReference>
<keyword evidence="3" id="KW-0804">Transcription</keyword>
<evidence type="ECO:0000313" key="6">
    <source>
        <dbReference type="Proteomes" id="UP001174205"/>
    </source>
</evidence>
<keyword evidence="6" id="KW-1185">Reference proteome</keyword>
<keyword evidence="2" id="KW-0238">DNA-binding</keyword>